<feature type="domain" description="Exopolyphosphatase C-terminal" evidence="2">
    <location>
        <begin position="321"/>
        <end position="496"/>
    </location>
</feature>
<dbReference type="InterPro" id="IPR050273">
    <property type="entry name" value="GppA/Ppx_hydrolase"/>
</dbReference>
<dbReference type="PANTHER" id="PTHR30005">
    <property type="entry name" value="EXOPOLYPHOSPHATASE"/>
    <property type="match status" value="1"/>
</dbReference>
<dbReference type="EMBL" id="BBWU01000016">
    <property type="protein sequence ID" value="GAO38569.1"/>
    <property type="molecule type" value="Genomic_DNA"/>
</dbReference>
<sequence>MTDTALLDRPSAAVRHARGSRSAIIDIGSNSIRLVVYGGPTRIPATLFNEKIMAGLGRSLDATGAIPQASIDAALCALRRFKLLADEMGIEQLRTVATAAVRDATNGDDLLAQAADLGLTVELLSGEQEAEAAALGVLSAIPDADGVVGDLGGGSLELTRVADGGVQDRVSFPLGVLRIAGTRGQKGALEALIAEHFKRAPWLKQARGLPLYLVGGSWRALARIDMALAGYPLPIVHQYMMAPSAADRLARTVAQSSRDQLRLVPSLSGSRIAMLGEASAMLAVLVRELQTKSLVVSAYGLREGLLFKALPEDIRAEDPLIAACREEADVQGRFPQHGELLDRWIAPLFPKNTDARLRLAACLLGDTGWRANPEFRAERAFETGAHGNWVGIDARGRVLLGQALFSAFGGGSGSLGALATLAGENDVRRAVRWGLAIRLGQRLSGGVAGPLRRSSLRVEGRALCLSLPGEDRGLYGEAVDKRFRQLAEAMGLETKLV</sequence>
<proteinExistence type="predicted"/>
<evidence type="ECO:0000313" key="3">
    <source>
        <dbReference type="EMBL" id="GAO38569.1"/>
    </source>
</evidence>
<evidence type="ECO:0000259" key="1">
    <source>
        <dbReference type="Pfam" id="PF02541"/>
    </source>
</evidence>
<dbReference type="Gene3D" id="1.10.3210.10">
    <property type="entry name" value="Hypothetical protein af1432"/>
    <property type="match status" value="1"/>
</dbReference>
<dbReference type="GO" id="GO:0016462">
    <property type="term" value="F:pyrophosphatase activity"/>
    <property type="evidence" value="ECO:0007669"/>
    <property type="project" value="TreeGrafter"/>
</dbReference>
<dbReference type="InterPro" id="IPR003695">
    <property type="entry name" value="Ppx_GppA_N"/>
</dbReference>
<protein>
    <submittedName>
        <fullName evidence="3">Putative exopolyphosphatase</fullName>
    </submittedName>
</protein>
<feature type="domain" description="Ppx/GppA phosphatase N-terminal" evidence="1">
    <location>
        <begin position="45"/>
        <end position="311"/>
    </location>
</feature>
<keyword evidence="4" id="KW-1185">Reference proteome</keyword>
<dbReference type="Gene3D" id="3.30.420.150">
    <property type="entry name" value="Exopolyphosphatase. Domain 2"/>
    <property type="match status" value="1"/>
</dbReference>
<dbReference type="RefSeq" id="WP_245612144.1">
    <property type="nucleotide sequence ID" value="NZ_BBWU01000016.1"/>
</dbReference>
<dbReference type="AlphaFoldDB" id="A0A0E9MM17"/>
<reference evidence="3 4" key="1">
    <citation type="submission" date="2015-04" db="EMBL/GenBank/DDBJ databases">
        <title>Whole genome shotgun sequence of Sphingomonas changbaiensis NBRC 104936.</title>
        <authorList>
            <person name="Katano-Makiyama Y."/>
            <person name="Hosoyama A."/>
            <person name="Hashimoto M."/>
            <person name="Noguchi M."/>
            <person name="Tsuchikane K."/>
            <person name="Ohji S."/>
            <person name="Yamazoe A."/>
            <person name="Ichikawa N."/>
            <person name="Kimura A."/>
            <person name="Fujita N."/>
        </authorList>
    </citation>
    <scope>NUCLEOTIDE SEQUENCE [LARGE SCALE GENOMIC DNA]</scope>
    <source>
        <strain evidence="3 4">NBRC 104936</strain>
    </source>
</reference>
<accession>A0A0E9MM17</accession>
<dbReference type="Proteomes" id="UP000033202">
    <property type="component" value="Unassembled WGS sequence"/>
</dbReference>
<dbReference type="SUPFAM" id="SSF53067">
    <property type="entry name" value="Actin-like ATPase domain"/>
    <property type="match status" value="2"/>
</dbReference>
<organism evidence="3 4">
    <name type="scientific">Sphingomonas changbaiensis NBRC 104936</name>
    <dbReference type="NCBI Taxonomy" id="1219043"/>
    <lineage>
        <taxon>Bacteria</taxon>
        <taxon>Pseudomonadati</taxon>
        <taxon>Pseudomonadota</taxon>
        <taxon>Alphaproteobacteria</taxon>
        <taxon>Sphingomonadales</taxon>
        <taxon>Sphingomonadaceae</taxon>
        <taxon>Sphingomonas</taxon>
    </lineage>
</organism>
<dbReference type="CDD" id="cd24052">
    <property type="entry name" value="ASKHA_NBD_HpPPX-GppA-like"/>
    <property type="match status" value="1"/>
</dbReference>
<evidence type="ECO:0000259" key="2">
    <source>
        <dbReference type="Pfam" id="PF21697"/>
    </source>
</evidence>
<evidence type="ECO:0000313" key="4">
    <source>
        <dbReference type="Proteomes" id="UP000033202"/>
    </source>
</evidence>
<dbReference type="Gene3D" id="3.30.420.40">
    <property type="match status" value="1"/>
</dbReference>
<dbReference type="Pfam" id="PF02541">
    <property type="entry name" value="Ppx-GppA"/>
    <property type="match status" value="1"/>
</dbReference>
<name>A0A0E9MM17_9SPHN</name>
<dbReference type="Pfam" id="PF21697">
    <property type="entry name" value="Ppx_C"/>
    <property type="match status" value="1"/>
</dbReference>
<dbReference type="STRING" id="1219043.SCH01S_16_00880"/>
<dbReference type="InterPro" id="IPR048951">
    <property type="entry name" value="Ppx_C"/>
</dbReference>
<dbReference type="InterPro" id="IPR043129">
    <property type="entry name" value="ATPase_NBD"/>
</dbReference>
<dbReference type="PANTHER" id="PTHR30005:SF0">
    <property type="entry name" value="RETROGRADE REGULATION PROTEIN 2"/>
    <property type="match status" value="1"/>
</dbReference>
<gene>
    <name evidence="3" type="ORF">SCH01S_16_00880</name>
</gene>
<comment type="caution">
    <text evidence="3">The sequence shown here is derived from an EMBL/GenBank/DDBJ whole genome shotgun (WGS) entry which is preliminary data.</text>
</comment>